<dbReference type="PANTHER" id="PTHR12845:SF5">
    <property type="entry name" value="EPHEXIN, ISOFORM D"/>
    <property type="match status" value="1"/>
</dbReference>
<feature type="compositionally biased region" description="Polar residues" evidence="3">
    <location>
        <begin position="268"/>
        <end position="278"/>
    </location>
</feature>
<dbReference type="KEGG" id="cvn:111137825"/>
<dbReference type="Gene3D" id="2.30.30.40">
    <property type="entry name" value="SH3 Domains"/>
    <property type="match status" value="1"/>
</dbReference>
<dbReference type="InterPro" id="IPR047270">
    <property type="entry name" value="PH_ephexin"/>
</dbReference>
<reference evidence="8 9" key="1">
    <citation type="submission" date="2025-04" db="UniProtKB">
        <authorList>
            <consortium name="RefSeq"/>
        </authorList>
    </citation>
    <scope>IDENTIFICATION</scope>
    <source>
        <tissue evidence="8 9">Whole sample</tissue>
    </source>
</reference>
<feature type="compositionally biased region" description="Polar residues" evidence="3">
    <location>
        <begin position="355"/>
        <end position="373"/>
    </location>
</feature>
<feature type="compositionally biased region" description="Low complexity" evidence="3">
    <location>
        <begin position="156"/>
        <end position="171"/>
    </location>
</feature>
<evidence type="ECO:0000313" key="12">
    <source>
        <dbReference type="RefSeq" id="XP_022345204.1"/>
    </source>
</evidence>
<feature type="region of interest" description="Disordered" evidence="3">
    <location>
        <begin position="726"/>
        <end position="1075"/>
    </location>
</feature>
<proteinExistence type="predicted"/>
<dbReference type="RefSeq" id="XP_022345200.1">
    <property type="nucleotide sequence ID" value="XM_022489492.1"/>
</dbReference>
<feature type="compositionally biased region" description="Pro residues" evidence="3">
    <location>
        <begin position="1037"/>
        <end position="1047"/>
    </location>
</feature>
<feature type="region of interest" description="Disordered" evidence="3">
    <location>
        <begin position="104"/>
        <end position="187"/>
    </location>
</feature>
<feature type="compositionally biased region" description="Basic residues" evidence="3">
    <location>
        <begin position="768"/>
        <end position="787"/>
    </location>
</feature>
<evidence type="ECO:0000256" key="1">
    <source>
        <dbReference type="ARBA" id="ARBA00022443"/>
    </source>
</evidence>
<feature type="compositionally biased region" description="Low complexity" evidence="3">
    <location>
        <begin position="683"/>
        <end position="695"/>
    </location>
</feature>
<feature type="compositionally biased region" description="Basic and acidic residues" evidence="3">
    <location>
        <begin position="1048"/>
        <end position="1059"/>
    </location>
</feature>
<feature type="compositionally biased region" description="Basic residues" evidence="3">
    <location>
        <begin position="822"/>
        <end position="831"/>
    </location>
</feature>
<dbReference type="Pfam" id="PF00621">
    <property type="entry name" value="RhoGEF"/>
    <property type="match status" value="1"/>
</dbReference>
<feature type="compositionally biased region" description="Polar residues" evidence="3">
    <location>
        <begin position="438"/>
        <end position="453"/>
    </location>
</feature>
<evidence type="ECO:0000259" key="6">
    <source>
        <dbReference type="PROSITE" id="PS50010"/>
    </source>
</evidence>
<dbReference type="RefSeq" id="XP_022345203.1">
    <property type="nucleotide sequence ID" value="XM_022489495.1"/>
</dbReference>
<feature type="compositionally biased region" description="Basic and acidic residues" evidence="3">
    <location>
        <begin position="886"/>
        <end position="899"/>
    </location>
</feature>
<evidence type="ECO:0000313" key="17">
    <source>
        <dbReference type="RefSeq" id="XP_022345209.1"/>
    </source>
</evidence>
<evidence type="ECO:0000259" key="5">
    <source>
        <dbReference type="PROSITE" id="PS50003"/>
    </source>
</evidence>
<dbReference type="OrthoDB" id="27593at2759"/>
<evidence type="ECO:0000313" key="16">
    <source>
        <dbReference type="RefSeq" id="XP_022345208.1"/>
    </source>
</evidence>
<evidence type="ECO:0000313" key="10">
    <source>
        <dbReference type="RefSeq" id="XP_022345202.1"/>
    </source>
</evidence>
<evidence type="ECO:0000313" key="7">
    <source>
        <dbReference type="Proteomes" id="UP000694844"/>
    </source>
</evidence>
<feature type="compositionally biased region" description="Basic and acidic residues" evidence="3">
    <location>
        <begin position="172"/>
        <end position="187"/>
    </location>
</feature>
<dbReference type="InterPro" id="IPR001849">
    <property type="entry name" value="PH_domain"/>
</dbReference>
<dbReference type="SUPFAM" id="SSF50729">
    <property type="entry name" value="PH domain-like"/>
    <property type="match status" value="1"/>
</dbReference>
<dbReference type="RefSeq" id="XP_022345201.1">
    <property type="nucleotide sequence ID" value="XM_022489493.1"/>
</dbReference>
<dbReference type="PROSITE" id="PS50010">
    <property type="entry name" value="DH_2"/>
    <property type="match status" value="1"/>
</dbReference>
<dbReference type="CDD" id="cd00160">
    <property type="entry name" value="RhoGEF"/>
    <property type="match status" value="1"/>
</dbReference>
<dbReference type="FunFam" id="1.20.900.10:FF:000007">
    <property type="entry name" value="rho guanine nucleotide exchange factor 19"/>
    <property type="match status" value="1"/>
</dbReference>
<feature type="domain" description="DH" evidence="6">
    <location>
        <begin position="1218"/>
        <end position="1407"/>
    </location>
</feature>
<dbReference type="PROSITE" id="PS50002">
    <property type="entry name" value="SH3"/>
    <property type="match status" value="1"/>
</dbReference>
<dbReference type="GO" id="GO:0005085">
    <property type="term" value="F:guanyl-nucleotide exchange factor activity"/>
    <property type="evidence" value="ECO:0007669"/>
    <property type="project" value="InterPro"/>
</dbReference>
<dbReference type="SMART" id="SM00233">
    <property type="entry name" value="PH"/>
    <property type="match status" value="1"/>
</dbReference>
<dbReference type="RefSeq" id="XP_022345202.1">
    <property type="nucleotide sequence ID" value="XM_022489494.1"/>
</dbReference>
<feature type="compositionally biased region" description="Polar residues" evidence="3">
    <location>
        <begin position="243"/>
        <end position="260"/>
    </location>
</feature>
<keyword evidence="1 2" id="KW-0728">SH3 domain</keyword>
<feature type="region of interest" description="Disordered" evidence="3">
    <location>
        <begin position="575"/>
        <end position="702"/>
    </location>
</feature>
<feature type="compositionally biased region" description="Low complexity" evidence="3">
    <location>
        <begin position="805"/>
        <end position="821"/>
    </location>
</feature>
<dbReference type="InterPro" id="IPR001452">
    <property type="entry name" value="SH3_domain"/>
</dbReference>
<feature type="region of interest" description="Disordered" evidence="3">
    <location>
        <begin position="508"/>
        <end position="557"/>
    </location>
</feature>
<dbReference type="RefSeq" id="XP_022345205.1">
    <property type="nucleotide sequence ID" value="XM_022489497.1"/>
</dbReference>
<feature type="region of interest" description="Disordered" evidence="3">
    <location>
        <begin position="411"/>
        <end position="476"/>
    </location>
</feature>
<dbReference type="PROSITE" id="PS50003">
    <property type="entry name" value="PH_DOMAIN"/>
    <property type="match status" value="1"/>
</dbReference>
<feature type="domain" description="PH" evidence="5">
    <location>
        <begin position="1439"/>
        <end position="1579"/>
    </location>
</feature>
<gene>
    <name evidence="8 9 10 11 12 13 14 15 16 17 18" type="primary">LOC111137825</name>
</gene>
<accession>A0A8B8EYY3</accession>
<evidence type="ECO:0000259" key="4">
    <source>
        <dbReference type="PROSITE" id="PS50002"/>
    </source>
</evidence>
<feature type="region of interest" description="Disordered" evidence="3">
    <location>
        <begin position="211"/>
        <end position="386"/>
    </location>
</feature>
<name>A0A8B8EYY3_CRAVI</name>
<dbReference type="Pfam" id="PF00169">
    <property type="entry name" value="PH"/>
    <property type="match status" value="1"/>
</dbReference>
<feature type="region of interest" description="Disordered" evidence="3">
    <location>
        <begin position="1"/>
        <end position="91"/>
    </location>
</feature>
<dbReference type="CDD" id="cd11793">
    <property type="entry name" value="SH3_ephexin1_like"/>
    <property type="match status" value="1"/>
</dbReference>
<dbReference type="RefSeq" id="XP_022345209.1">
    <property type="nucleotide sequence ID" value="XM_022489501.1"/>
</dbReference>
<evidence type="ECO:0000313" key="11">
    <source>
        <dbReference type="RefSeq" id="XP_022345203.1"/>
    </source>
</evidence>
<dbReference type="SMART" id="SM00326">
    <property type="entry name" value="SH3"/>
    <property type="match status" value="1"/>
</dbReference>
<evidence type="ECO:0000313" key="18">
    <source>
        <dbReference type="RefSeq" id="XP_022345210.1"/>
    </source>
</evidence>
<dbReference type="Proteomes" id="UP000694844">
    <property type="component" value="Chromosome 5"/>
</dbReference>
<dbReference type="InterPro" id="IPR047271">
    <property type="entry name" value="Ephexin-like"/>
</dbReference>
<dbReference type="SUPFAM" id="SSF48065">
    <property type="entry name" value="DBL homology domain (DH-domain)"/>
    <property type="match status" value="1"/>
</dbReference>
<dbReference type="GeneID" id="111137825"/>
<evidence type="ECO:0000313" key="9">
    <source>
        <dbReference type="RefSeq" id="XP_022345201.1"/>
    </source>
</evidence>
<evidence type="ECO:0000313" key="15">
    <source>
        <dbReference type="RefSeq" id="XP_022345207.1"/>
    </source>
</evidence>
<evidence type="ECO:0000256" key="2">
    <source>
        <dbReference type="PROSITE-ProRule" id="PRU00192"/>
    </source>
</evidence>
<feature type="compositionally biased region" description="Basic and acidic residues" evidence="3">
    <location>
        <begin position="376"/>
        <end position="386"/>
    </location>
</feature>
<sequence length="1684" mass="186568">MDKFGVHLKPTGLSTCTSREKERPKHTTTRGRNQPTNLKDLKNMFEGKTEQSADSSSKPVSMGTDFKRSHTTQKSSIIKKQPAAKSAKDEEDLSLFSQFKFNIDGNKNTTLERSDSTGSPRGSRKVQKDDKSDSIGSPKGLKKVQKEDTSSSEPQVVKSKVMSSSSTYKASVDSKLHRLNSGEDTVKHVDKKMAASTLIGNLALLRTLPGGVKKSETSSSDTPKTNGISNETSSLIKDKKTSSTDSVNSNKDVGQKSTVSKTKEFTVSKFTSKTSEPSKFSADSKPKDFGASVSPKLTERKGQGDLGSAYTKKSDKTVTTGLGLSRQSSSDSIASEKSSPRSSLRSKNRLKLDQTAGSDSGSTGSLSPRNKSFSPECKDEKPEWMEKSKELVNKFQTKLKKPVIFDFSVTTSSVSGDSHKSSTSSTSTSSSPQKMDAVTNQSSTFPKATVSRTHSGRKSDSLGHQEPLVSKDASSSKEFLEKFAAKDSKDHKPDKLLLSRKSSDTILKLKEGFEQSDESSKSPQPKPKIEVPNSNQFLERRNSFEKPKPTDVSKCKTLRSLQDEGKIVGVRDRISALNQGKGEVVDERFKKKLQGQRSTGSTRESDQEYHDVALNPNAAPNDWPSSDEDSSAGENMYECIPATDPSRKETEETGPFKLTRKHGQKSPSSIRKGENRPSFILASSLDDSSEVTTESSSKEGTLESTEDYYLWICGLFRQGTGIEADVEEYDSDGSGSSGIYEPIDPDWESYKPQDPSGQSEPPDLPPGRTHKKKDGKTIGKKLKKLKVKLGSNATKQNEAVLPKVSSTSSITSTSSSSGLLKKVGKMMKKTKVNGNAPRNGEDPEEIRICNSENDSSDINEDIYEDEPVQLRPHPGSSEDNSGSDIYEQHYEPDISDRVPPRPPPPPPTVPPVPPRLSLPPVPDAPPPLPPSSGKIKSPVDNTPALPPRNRISGNINLDMVVPISPGGRSGPTWHSSAESYLHGHGVKGSNFTDNIDGGGSSSSSDEGGMVRNSGYIEPDPPVKGPGGMIRQDSAPKEPAPPVPPPPVMRRDKEPLDKRPSSGYAGFKGTPQNSVTAPFDDLAIYKRHLDVKDDDIVYIDMSDDQLYGTLDRRFTSKFESEPLYQCYHRDMVSRSSKRNAEMTAVSEDEEEEPVQMTRPDRSERIYEAVEDIDEMPKSKKLSTLELFGKTGSVLRALWAEMPEVKESGALAKVSPQERKIQEAMFEIITSEASYLKSLNVLVDVFLMSPEFSSEHSDRCVITRAERHVLFSNIGAVRDTSETFLCDLEASWQKSVFLEDLCDIIYKHAANKFECYIRYCTNQTFQERATQELQKRPEAAEVIKRLERNPSCQGLPMISFLLLPMQRITRLPLLVDAICHRLEPDTPKHRSAGKALDALNKVVKKCNDGAKKMQQTEQMCHLARNLEFKVKEIPLISASRFLVKQGELTRLVTDSTSRFPLGKRASSKQPVYIYLFNDLLIVTKRKKCRSSYSFTPQNISQLFNNTYVVTDYAKRNALHVENIDSPDKAKLLPKEISSSTKNLFIVALLENHENKQVEMVLSCKSPSDRTRWIDALSPTAKESESEKIYEEWDCPQVQCMKRFNATEPDELGLEESDVINVFKKMADGWYEGERIRDGEKGWFPADHTVEIMNSHVRSRNLRLRYRLMLASQEYSNASVQGGVIRT</sequence>
<evidence type="ECO:0000256" key="3">
    <source>
        <dbReference type="SAM" id="MobiDB-lite"/>
    </source>
</evidence>
<evidence type="ECO:0000313" key="14">
    <source>
        <dbReference type="RefSeq" id="XP_022345206.1"/>
    </source>
</evidence>
<dbReference type="RefSeq" id="XP_022345208.1">
    <property type="nucleotide sequence ID" value="XM_022489500.1"/>
</dbReference>
<protein>
    <submittedName>
        <fullName evidence="8 9">Uncharacterized protein LOC111137825 isoform X1</fullName>
    </submittedName>
</protein>
<dbReference type="CDD" id="cd01221">
    <property type="entry name" value="PH_ephexin"/>
    <property type="match status" value="1"/>
</dbReference>
<dbReference type="InterPro" id="IPR011993">
    <property type="entry name" value="PH-like_dom_sf"/>
</dbReference>
<dbReference type="InterPro" id="IPR035899">
    <property type="entry name" value="DBL_dom_sf"/>
</dbReference>
<feature type="compositionally biased region" description="Acidic residues" evidence="3">
    <location>
        <begin position="854"/>
        <end position="867"/>
    </location>
</feature>
<feature type="compositionally biased region" description="Low complexity" evidence="3">
    <location>
        <begin position="411"/>
        <end position="431"/>
    </location>
</feature>
<feature type="compositionally biased region" description="Basic and acidic residues" evidence="3">
    <location>
        <begin position="538"/>
        <end position="554"/>
    </location>
</feature>
<dbReference type="RefSeq" id="XP_022345210.1">
    <property type="nucleotide sequence ID" value="XM_022489502.1"/>
</dbReference>
<feature type="compositionally biased region" description="Basic and acidic residues" evidence="3">
    <location>
        <begin position="39"/>
        <end position="51"/>
    </location>
</feature>
<feature type="compositionally biased region" description="Low complexity" evidence="3">
    <location>
        <begin position="328"/>
        <end position="343"/>
    </location>
</feature>
<dbReference type="RefSeq" id="XP_022345206.1">
    <property type="nucleotide sequence ID" value="XM_022489498.1"/>
</dbReference>
<keyword evidence="7" id="KW-1185">Reference proteome</keyword>
<feature type="compositionally biased region" description="Pro residues" evidence="3">
    <location>
        <begin position="900"/>
        <end position="930"/>
    </location>
</feature>
<evidence type="ECO:0000313" key="13">
    <source>
        <dbReference type="RefSeq" id="XP_022345205.1"/>
    </source>
</evidence>
<feature type="compositionally biased region" description="Polar residues" evidence="3">
    <location>
        <begin position="317"/>
        <end position="327"/>
    </location>
</feature>
<dbReference type="RefSeq" id="XP_022345207.1">
    <property type="nucleotide sequence ID" value="XM_022489499.1"/>
</dbReference>
<organism evidence="7 14">
    <name type="scientific">Crassostrea virginica</name>
    <name type="common">Eastern oyster</name>
    <dbReference type="NCBI Taxonomy" id="6565"/>
    <lineage>
        <taxon>Eukaryota</taxon>
        <taxon>Metazoa</taxon>
        <taxon>Spiralia</taxon>
        <taxon>Lophotrochozoa</taxon>
        <taxon>Mollusca</taxon>
        <taxon>Bivalvia</taxon>
        <taxon>Autobranchia</taxon>
        <taxon>Pteriomorphia</taxon>
        <taxon>Ostreida</taxon>
        <taxon>Ostreoidea</taxon>
        <taxon>Ostreidae</taxon>
        <taxon>Crassostrea</taxon>
    </lineage>
</organism>
<feature type="domain" description="SH3" evidence="4">
    <location>
        <begin position="1590"/>
        <end position="1651"/>
    </location>
</feature>
<feature type="compositionally biased region" description="Polar residues" evidence="3">
    <location>
        <begin position="217"/>
        <end position="235"/>
    </location>
</feature>
<dbReference type="Gene3D" id="1.20.900.10">
    <property type="entry name" value="Dbl homology (DH) domain"/>
    <property type="match status" value="1"/>
</dbReference>
<dbReference type="RefSeq" id="XP_022345204.1">
    <property type="nucleotide sequence ID" value="XM_022489496.1"/>
</dbReference>
<dbReference type="InterPro" id="IPR036028">
    <property type="entry name" value="SH3-like_dom_sf"/>
</dbReference>
<dbReference type="SMART" id="SM00325">
    <property type="entry name" value="RhoGEF"/>
    <property type="match status" value="1"/>
</dbReference>
<dbReference type="Gene3D" id="2.30.29.30">
    <property type="entry name" value="Pleckstrin-homology domain (PH domain)/Phosphotyrosine-binding domain (PTB)"/>
    <property type="match status" value="1"/>
</dbReference>
<evidence type="ECO:0000313" key="8">
    <source>
        <dbReference type="RefSeq" id="XP_022345200.1"/>
    </source>
</evidence>
<dbReference type="SUPFAM" id="SSF50044">
    <property type="entry name" value="SH3-domain"/>
    <property type="match status" value="1"/>
</dbReference>
<dbReference type="Pfam" id="PF07653">
    <property type="entry name" value="SH3_2"/>
    <property type="match status" value="1"/>
</dbReference>
<dbReference type="InterPro" id="IPR000219">
    <property type="entry name" value="DH_dom"/>
</dbReference>
<dbReference type="PANTHER" id="PTHR12845">
    <property type="entry name" value="GUANINE NUCLEOTIDE EXCHANGE FACTOR"/>
    <property type="match status" value="1"/>
</dbReference>